<name>A0AAV4TRB8_9ARAC</name>
<dbReference type="EMBL" id="BPLQ01010039">
    <property type="protein sequence ID" value="GIY47981.1"/>
    <property type="molecule type" value="Genomic_DNA"/>
</dbReference>
<accession>A0AAV4TRB8</accession>
<protein>
    <submittedName>
        <fullName evidence="1">Uncharacterized protein</fullName>
    </submittedName>
</protein>
<evidence type="ECO:0000313" key="2">
    <source>
        <dbReference type="Proteomes" id="UP001054837"/>
    </source>
</evidence>
<gene>
    <name evidence="1" type="ORF">CDAR_578021</name>
</gene>
<proteinExistence type="predicted"/>
<comment type="caution">
    <text evidence="1">The sequence shown here is derived from an EMBL/GenBank/DDBJ whole genome shotgun (WGS) entry which is preliminary data.</text>
</comment>
<keyword evidence="2" id="KW-1185">Reference proteome</keyword>
<evidence type="ECO:0000313" key="1">
    <source>
        <dbReference type="EMBL" id="GIY47981.1"/>
    </source>
</evidence>
<dbReference type="AlphaFoldDB" id="A0AAV4TRB8"/>
<organism evidence="1 2">
    <name type="scientific">Caerostris darwini</name>
    <dbReference type="NCBI Taxonomy" id="1538125"/>
    <lineage>
        <taxon>Eukaryota</taxon>
        <taxon>Metazoa</taxon>
        <taxon>Ecdysozoa</taxon>
        <taxon>Arthropoda</taxon>
        <taxon>Chelicerata</taxon>
        <taxon>Arachnida</taxon>
        <taxon>Araneae</taxon>
        <taxon>Araneomorphae</taxon>
        <taxon>Entelegynae</taxon>
        <taxon>Araneoidea</taxon>
        <taxon>Araneidae</taxon>
        <taxon>Caerostris</taxon>
    </lineage>
</organism>
<dbReference type="Proteomes" id="UP001054837">
    <property type="component" value="Unassembled WGS sequence"/>
</dbReference>
<reference evidence="1 2" key="1">
    <citation type="submission" date="2021-06" db="EMBL/GenBank/DDBJ databases">
        <title>Caerostris darwini draft genome.</title>
        <authorList>
            <person name="Kono N."/>
            <person name="Arakawa K."/>
        </authorList>
    </citation>
    <scope>NUCLEOTIDE SEQUENCE [LARGE SCALE GENOMIC DNA]</scope>
</reference>
<sequence>MEQKKKKKKEIYCSIAGPSGRPQSSSMVNSSLIDDGYLLFYCIDISADSWIDRSSGMLTFTRICIGRSLPRLIHSTHNGGQTAEASRKQEIRPLLSAGKIPALLQTFHPALNIRSRKDCGDNTDCPVLGGKKAVPFATKSNSDIMANG</sequence>